<evidence type="ECO:0000256" key="1">
    <source>
        <dbReference type="SAM" id="Phobius"/>
    </source>
</evidence>
<comment type="caution">
    <text evidence="2">The sequence shown here is derived from an EMBL/GenBank/DDBJ whole genome shotgun (WGS) entry which is preliminary data.</text>
</comment>
<keyword evidence="1" id="KW-1133">Transmembrane helix</keyword>
<feature type="transmembrane region" description="Helical" evidence="1">
    <location>
        <begin position="46"/>
        <end position="69"/>
    </location>
</feature>
<name>A0A4Y9SDF3_9BURK</name>
<accession>A0A4Y9SDF3</accession>
<dbReference type="OrthoDB" id="6028296at2"/>
<dbReference type="EMBL" id="SPVG01000146">
    <property type="protein sequence ID" value="TFW20735.1"/>
    <property type="molecule type" value="Genomic_DNA"/>
</dbReference>
<reference evidence="2 3" key="1">
    <citation type="submission" date="2019-03" db="EMBL/GenBank/DDBJ databases">
        <title>Draft Genome Sequence of Duganella callidus sp. nov., a Novel Duganella Species Isolated from Cultivated Soil.</title>
        <authorList>
            <person name="Raths R."/>
            <person name="Peta V."/>
            <person name="Bucking H."/>
        </authorList>
    </citation>
    <scope>NUCLEOTIDE SEQUENCE [LARGE SCALE GENOMIC DNA]</scope>
    <source>
        <strain evidence="2 3">DN04</strain>
    </source>
</reference>
<dbReference type="Proteomes" id="UP000297729">
    <property type="component" value="Unassembled WGS sequence"/>
</dbReference>
<sequence length="185" mass="20845">MYFIVPLWLAAGVADWIMHRRAGIEHNSGPRESMIHLLMLAEMGLPVLAGLFLQVNALVLLLMVAAFFVHEATAMWDVSYAVTRRVVTPLEQHIHSFLEMLPLMAVSMMVLLHWNQFAALFGAGAEAADFSLRWKESPLPRHYVLWLMGAIVVFELLPYAEEFLRTLRGTSRSGVSSANRTRAQP</sequence>
<protein>
    <submittedName>
        <fullName evidence="2">Diguanylate cyclase</fullName>
    </submittedName>
</protein>
<keyword evidence="1" id="KW-0472">Membrane</keyword>
<evidence type="ECO:0000313" key="2">
    <source>
        <dbReference type="EMBL" id="TFW20735.1"/>
    </source>
</evidence>
<organism evidence="2 3">
    <name type="scientific">Duganella callida</name>
    <dbReference type="NCBI Taxonomy" id="2561932"/>
    <lineage>
        <taxon>Bacteria</taxon>
        <taxon>Pseudomonadati</taxon>
        <taxon>Pseudomonadota</taxon>
        <taxon>Betaproteobacteria</taxon>
        <taxon>Burkholderiales</taxon>
        <taxon>Oxalobacteraceae</taxon>
        <taxon>Telluria group</taxon>
        <taxon>Duganella</taxon>
    </lineage>
</organism>
<feature type="transmembrane region" description="Helical" evidence="1">
    <location>
        <begin position="101"/>
        <end position="123"/>
    </location>
</feature>
<dbReference type="AlphaFoldDB" id="A0A4Y9SDF3"/>
<evidence type="ECO:0000313" key="3">
    <source>
        <dbReference type="Proteomes" id="UP000297729"/>
    </source>
</evidence>
<keyword evidence="3" id="KW-1185">Reference proteome</keyword>
<gene>
    <name evidence="2" type="ORF">E4L98_14660</name>
</gene>
<feature type="transmembrane region" description="Helical" evidence="1">
    <location>
        <begin position="143"/>
        <end position="160"/>
    </location>
</feature>
<keyword evidence="1" id="KW-0812">Transmembrane</keyword>
<proteinExistence type="predicted"/>